<reference evidence="1" key="1">
    <citation type="submission" date="2022-08" db="EMBL/GenBank/DDBJ databases">
        <authorList>
            <person name="Gutierrez-Valencia J."/>
        </authorList>
    </citation>
    <scope>NUCLEOTIDE SEQUENCE</scope>
</reference>
<dbReference type="EMBL" id="CAMGYJ010000010">
    <property type="protein sequence ID" value="CAI0548380.1"/>
    <property type="molecule type" value="Genomic_DNA"/>
</dbReference>
<accession>A0AAV0QSH9</accession>
<comment type="caution">
    <text evidence="1">The sequence shown here is derived from an EMBL/GenBank/DDBJ whole genome shotgun (WGS) entry which is preliminary data.</text>
</comment>
<gene>
    <name evidence="1" type="ORF">LITE_LOCUS44742</name>
</gene>
<sequence>MDWLVPIWKAVIS</sequence>
<protein>
    <submittedName>
        <fullName evidence="1">Uncharacterized protein</fullName>
    </submittedName>
</protein>
<evidence type="ECO:0000313" key="2">
    <source>
        <dbReference type="Proteomes" id="UP001154282"/>
    </source>
</evidence>
<organism evidence="1 2">
    <name type="scientific">Linum tenue</name>
    <dbReference type="NCBI Taxonomy" id="586396"/>
    <lineage>
        <taxon>Eukaryota</taxon>
        <taxon>Viridiplantae</taxon>
        <taxon>Streptophyta</taxon>
        <taxon>Embryophyta</taxon>
        <taxon>Tracheophyta</taxon>
        <taxon>Spermatophyta</taxon>
        <taxon>Magnoliopsida</taxon>
        <taxon>eudicotyledons</taxon>
        <taxon>Gunneridae</taxon>
        <taxon>Pentapetalae</taxon>
        <taxon>rosids</taxon>
        <taxon>fabids</taxon>
        <taxon>Malpighiales</taxon>
        <taxon>Linaceae</taxon>
        <taxon>Linum</taxon>
    </lineage>
</organism>
<name>A0AAV0QSH9_9ROSI</name>
<proteinExistence type="predicted"/>
<keyword evidence="2" id="KW-1185">Reference proteome</keyword>
<evidence type="ECO:0000313" key="1">
    <source>
        <dbReference type="EMBL" id="CAI0548380.1"/>
    </source>
</evidence>
<dbReference type="Proteomes" id="UP001154282">
    <property type="component" value="Unassembled WGS sequence"/>
</dbReference>